<keyword evidence="2" id="KW-0479">Metal-binding</keyword>
<dbReference type="OrthoDB" id="9804482at2"/>
<keyword evidence="1" id="KW-0645">Protease</keyword>
<dbReference type="InterPro" id="IPR020891">
    <property type="entry name" value="UPF0758_CS"/>
</dbReference>
<evidence type="ECO:0000256" key="6">
    <source>
        <dbReference type="SAM" id="Coils"/>
    </source>
</evidence>
<dbReference type="Proteomes" id="UP000190423">
    <property type="component" value="Unassembled WGS sequence"/>
</dbReference>
<dbReference type="GO" id="GO:0006508">
    <property type="term" value="P:proteolysis"/>
    <property type="evidence" value="ECO:0007669"/>
    <property type="project" value="UniProtKB-KW"/>
</dbReference>
<evidence type="ECO:0000313" key="9">
    <source>
        <dbReference type="EMBL" id="SJZ30598.1"/>
    </source>
</evidence>
<keyword evidence="3" id="KW-0378">Hydrolase</keyword>
<evidence type="ECO:0000256" key="5">
    <source>
        <dbReference type="ARBA" id="ARBA00023049"/>
    </source>
</evidence>
<dbReference type="PANTHER" id="PTHR30471">
    <property type="entry name" value="DNA REPAIR PROTEIN RADC"/>
    <property type="match status" value="1"/>
</dbReference>
<evidence type="ECO:0000259" key="8">
    <source>
        <dbReference type="PROSITE" id="PS50249"/>
    </source>
</evidence>
<keyword evidence="10" id="KW-1185">Reference proteome</keyword>
<feature type="coiled-coil region" evidence="6">
    <location>
        <begin position="663"/>
        <end position="690"/>
    </location>
</feature>
<dbReference type="GeneID" id="78315816"/>
<dbReference type="PROSITE" id="PS50249">
    <property type="entry name" value="MPN"/>
    <property type="match status" value="1"/>
</dbReference>
<reference evidence="9 10" key="1">
    <citation type="submission" date="2017-02" db="EMBL/GenBank/DDBJ databases">
        <authorList>
            <person name="Peterson S.W."/>
        </authorList>
    </citation>
    <scope>NUCLEOTIDE SEQUENCE [LARGE SCALE GENOMIC DNA]</scope>
    <source>
        <strain evidence="9 10">ATCC BAA-908</strain>
    </source>
</reference>
<evidence type="ECO:0000313" key="10">
    <source>
        <dbReference type="Proteomes" id="UP000190423"/>
    </source>
</evidence>
<dbReference type="Pfam" id="PF04002">
    <property type="entry name" value="RadC"/>
    <property type="match status" value="1"/>
</dbReference>
<dbReference type="GO" id="GO:0046872">
    <property type="term" value="F:metal ion binding"/>
    <property type="evidence" value="ECO:0007669"/>
    <property type="project" value="UniProtKB-KW"/>
</dbReference>
<dbReference type="CDD" id="cd08071">
    <property type="entry name" value="MPN_DUF2466"/>
    <property type="match status" value="1"/>
</dbReference>
<protein>
    <submittedName>
        <fullName evidence="9">DNA repair protein radc</fullName>
    </submittedName>
</protein>
<dbReference type="EMBL" id="FUWG01000003">
    <property type="protein sequence ID" value="SJZ30598.1"/>
    <property type="molecule type" value="Genomic_DNA"/>
</dbReference>
<dbReference type="InterPro" id="IPR037518">
    <property type="entry name" value="MPN"/>
</dbReference>
<evidence type="ECO:0000256" key="7">
    <source>
        <dbReference type="SAM" id="MobiDB-lite"/>
    </source>
</evidence>
<evidence type="ECO:0000256" key="3">
    <source>
        <dbReference type="ARBA" id="ARBA00022801"/>
    </source>
</evidence>
<keyword evidence="4" id="KW-0862">Zinc</keyword>
<feature type="domain" description="MPN" evidence="8">
    <location>
        <begin position="1080"/>
        <end position="1201"/>
    </location>
</feature>
<dbReference type="STRING" id="261392.SAMN02745149_00497"/>
<accession>A0A1T4JKD1</accession>
<dbReference type="Gene3D" id="3.40.140.10">
    <property type="entry name" value="Cytidine Deaminase, domain 2"/>
    <property type="match status" value="1"/>
</dbReference>
<dbReference type="PANTHER" id="PTHR30471:SF3">
    <property type="entry name" value="UPF0758 PROTEIN YEES-RELATED"/>
    <property type="match status" value="1"/>
</dbReference>
<keyword evidence="6" id="KW-0175">Coiled coil</keyword>
<evidence type="ECO:0000256" key="2">
    <source>
        <dbReference type="ARBA" id="ARBA00022723"/>
    </source>
</evidence>
<dbReference type="GO" id="GO:0008237">
    <property type="term" value="F:metallopeptidase activity"/>
    <property type="evidence" value="ECO:0007669"/>
    <property type="project" value="UniProtKB-KW"/>
</dbReference>
<dbReference type="InterPro" id="IPR025657">
    <property type="entry name" value="RadC_JAB"/>
</dbReference>
<dbReference type="RefSeq" id="WP_078932421.1">
    <property type="nucleotide sequence ID" value="NZ_FUWG01000003.1"/>
</dbReference>
<gene>
    <name evidence="9" type="ORF">SAMN02745149_00497</name>
</gene>
<feature type="region of interest" description="Disordered" evidence="7">
    <location>
        <begin position="2698"/>
        <end position="2744"/>
    </location>
</feature>
<keyword evidence="5" id="KW-0482">Metalloprotease</keyword>
<dbReference type="PROSITE" id="PS01302">
    <property type="entry name" value="UPF0758"/>
    <property type="match status" value="1"/>
</dbReference>
<sequence>MSENNLLTIFEGSKIRLNYDGKNIQGKIMLSDGDSVEIEPFEISESELNDCWYGFKYKGKDFDMNVCLNDAENEGTPVCIYPVINGTTVTTSDFAAIKKDSVFFEKQKEIINNNQMENKLMEFEKLSWEESVNALKEYFLNKEYIVLSDKLADEIYSRYLENGLELKLKKDSSGFCAVDTESGKESPLPLESQEMIENIINWNDKELSLWYEQAADDDIIESIKGIVSELEEIHSQHFKDIRVNQAFPEIYTKEALEKDGIPYSSEFLIYEEPRWNFKNNEDILNIIKDSEPDLYIKIRDYVKEQGLSSVNQLHLDLGKSLRYDDLYIWKGDFSKETLEEKLDDKFTVRYSWDNDEGNLENGGDEIIIKDKAFVEKLNSMIKDAVKLHIEEYEKFKNFRNDFMIKNWNEKGQGNNSSFKKVGSLESIDSNNREQIIAVEKSFEHETGGTLGDDRAELVLKMANYDESSFKFLFDRENGNFVEYKNNEIVDVETPMGMLNYLHDEIQFQLESPLAKRADYFDEGLFESMQDLYNKSNSFYTWDDLYILAEKETYLPAKDAAREQIGKAAKKFGIDIEASEIPEDAIADFLEKHPELNRFNESGQMLAEIDSENEILNKPFIPSEYVLSKLQEKGIEVVTDKKEFERILESQAVLQKMATSLSDLKKLSASVKKQEEAISNEQKKSKELAEKESAINNHSFSSFVLEMQKYQDIFPNNEPVKITDLNYSEIPYYDFELFIEKDKNDQLRLLCNYKNRNNVGSVNNNSFYNLTNDSFDIIDPLSQFGFDMLKEVLEVSKAELSRKDYIPEIQEKLKDILESHQIKEKAILANLIEKNNERKNFVESRIDQISREEKRNAEKTLESWLNLADEMEDSLWNKDQLQVKKIFTENGTEERKPIAVISESDMQIFKGVKDRNLYADKSYIADHYINRHHNARTFLNIQNVLDNYDNIYFDKDQNSTGFTKRYGKMIDCVFMRVNEGKIILFGTTFEQPEYKIENGIKRGRFEKITPARKQEQNMSLEGSTPLSHNSIDNNEKAAVAISDVNDNSNISQPAEKSSNTLEDGSMFITQMKTEEIKANISVRTPSDIVPYLNDFSNSEVENFGVVLLDASYKVKEIRAVTVGTINRSIVHAREVFKEAVRNSAASVLIFHNHPSGNFEPSYEDINTTQKLMEASDIIGIPVLDHIIVSKEGYFSFEEHDMLNARTQNFIHDGTTYGFAHNGKIYLNSDVLSAEAAMHEYTHLWDNLTRKENPMLWNKGLEIFKGTSIWNEVINDEHYQDIKDDENLVLSECHARITGKVTETVLNRIAELDGNEKQAEMIEWDKETVEFIFENYRDIFEKNSFSSVAEFTTATMKDLFSPVEQQKQDIAIDSSAFERMEKFFEGKTSSLGNGDYQNFKELYDWVQEEFPSKDSEHVLLETVSRMIYSNINFGDLEPASYDDVYGFGDGAEQRFDVSDDIAKRLINNEITPDWMTIQNEVNDFARRKFMDLKENNPDMLLTDSINEAFEISKKYNPLAEKKINDYTKSEKTQNIKKALENIEKTYTEDSHDIRIDYGTGIFGADLEALIKGNDAAIYGEKSLSFVRPDRASLELGIEDKIPFKDLIRGYGDNFVSNSEGVKVPRHIERWDYMEVFNSDYDAAQQWKLETGGKLLENGKDIWISDENLEYFNFPDTPENREALKEYILPQPLEFNWDNFTEEQFNAVKEEITSGNIKEDYKGQVYVGSVCVEFTITDKESCWVDYNNYILGEKGEGEISGIPYSYHNGEQVVMNTFTENTYENFKTVIEKVLIEDLGKDSHLKQEAMRKTINWATINEKNKESALKLWKEKEGGNMENTFENLSNEETIKYLKDYFNEKNVSISDDLAEELFYKHLDNGLELKKTKKDLYFYTVDEETGKTEYVSTHKIVDNVLSWNEKELSELHSGTADDKDIESLKGFISQLEIIKTHFHRIFETFPPVDFKISDFTGNEKQISFIDDEEKMKDFPKLSKEEFLSSYSYLSEEEYDATVKDYNELNQSAVPSRFSDTVKTVEDINKVYDRNLDFIEQNISFKYSNPEFNEIDEIEKWKNGELFIHLEDRNGNYTTDMGANTLEEYNSYANKNFKTYSEVIKYQAELKAKLLDSAIENSITEYLRREYAETSPNSARFEVTVENQSYPIDKEGLDYIANTNEWGSADDRLNEVIDRRFEEEIEQKEIDIVSDVLEYISQETNGNIVLKNNEISNVLFSDELVQIYAPKEEFLAIQPEETKAALIEAGIAKEDLYKNVETMTVSEKARDEMLSASFAGQGGLTQKAFADNGIEIDLETANALENCFSHIEAITKYTADGHDIFSKGNGIDTISEHSIEYSEETKSWFIHEKNWIALSAIKGDKAGPDDYMEKADRVGDRNWSIGCELLVKYVYQEIKEDGEMEKEFPDTFKKLEKLKDYTESLTEAKQLISDFCFDEYMSTPTFDNLKDVGLAYTTFEDPYTHEEYEVQTSTDLVNCKITTKVNDKIADVSEYDNLKDMVVNSLNSLDFDSLIYIPASKVDELLKEEREDVEKNLLEKANQIIAETFDEPSLAKRAKLYVPSNYGYEEDNKIHILVEFDNEAEREDNLFNALAERHLVLANGMEVDFNPIKPEKSGTIEQYLESLERIKENRYQRRKEDNLANIIVTTDNFREVFNKISKLPKFKDKPLEAAGWCIARVPKEKREEVGKWLSSLNGPKKKDVNNLFDKWNKENNPKPAVNKSKNKSNEVDDWSISD</sequence>
<dbReference type="InterPro" id="IPR001405">
    <property type="entry name" value="UPF0758"/>
</dbReference>
<evidence type="ECO:0000256" key="4">
    <source>
        <dbReference type="ARBA" id="ARBA00022833"/>
    </source>
</evidence>
<evidence type="ECO:0000256" key="1">
    <source>
        <dbReference type="ARBA" id="ARBA00022670"/>
    </source>
</evidence>
<organism evidence="9 10">
    <name type="scientific">Treponema porcinum</name>
    <dbReference type="NCBI Taxonomy" id="261392"/>
    <lineage>
        <taxon>Bacteria</taxon>
        <taxon>Pseudomonadati</taxon>
        <taxon>Spirochaetota</taxon>
        <taxon>Spirochaetia</taxon>
        <taxon>Spirochaetales</taxon>
        <taxon>Treponemataceae</taxon>
        <taxon>Treponema</taxon>
    </lineage>
</organism>
<feature type="coiled-coil region" evidence="6">
    <location>
        <begin position="831"/>
        <end position="873"/>
    </location>
</feature>
<feature type="compositionally biased region" description="Basic and acidic residues" evidence="7">
    <location>
        <begin position="2706"/>
        <end position="2722"/>
    </location>
</feature>
<proteinExistence type="predicted"/>
<name>A0A1T4JKD1_TREPO</name>